<dbReference type="AlphaFoldDB" id="A0A127PAV8"/>
<organism evidence="7">
    <name type="scientific">Collimonas fungivorans</name>
    <dbReference type="NCBI Taxonomy" id="158899"/>
    <lineage>
        <taxon>Bacteria</taxon>
        <taxon>Pseudomonadati</taxon>
        <taxon>Pseudomonadota</taxon>
        <taxon>Betaproteobacteria</taxon>
        <taxon>Burkholderiales</taxon>
        <taxon>Oxalobacteraceae</taxon>
        <taxon>Collimonas</taxon>
    </lineage>
</organism>
<dbReference type="EMBL" id="CP013232">
    <property type="protein sequence ID" value="AMO94888.1"/>
    <property type="molecule type" value="Genomic_DNA"/>
</dbReference>
<dbReference type="GO" id="GO:0006629">
    <property type="term" value="P:lipid metabolic process"/>
    <property type="evidence" value="ECO:0007669"/>
    <property type="project" value="UniProtKB-KW"/>
</dbReference>
<dbReference type="InterPro" id="IPR029063">
    <property type="entry name" value="SAM-dependent_MTases_sf"/>
</dbReference>
<dbReference type="Pfam" id="PF13649">
    <property type="entry name" value="Methyltransf_25"/>
    <property type="match status" value="1"/>
</dbReference>
<evidence type="ECO:0000256" key="5">
    <source>
        <dbReference type="ARBA" id="ARBA00023098"/>
    </source>
</evidence>
<dbReference type="InterPro" id="IPR050723">
    <property type="entry name" value="CFA/CMAS"/>
</dbReference>
<evidence type="ECO:0000256" key="3">
    <source>
        <dbReference type="ARBA" id="ARBA00022679"/>
    </source>
</evidence>
<proteinExistence type="inferred from homology"/>
<dbReference type="PATRIC" id="fig|158899.10.peg.2199"/>
<evidence type="ECO:0000313" key="8">
    <source>
        <dbReference type="Proteomes" id="UP000072421"/>
    </source>
</evidence>
<dbReference type="PANTHER" id="PTHR43667:SF1">
    <property type="entry name" value="CYCLOPROPANE-FATTY-ACYL-PHOSPHOLIPID SYNTHASE"/>
    <property type="match status" value="1"/>
</dbReference>
<dbReference type="PANTHER" id="PTHR43667">
    <property type="entry name" value="CYCLOPROPANE-FATTY-ACYL-PHOSPHOLIPID SYNTHASE"/>
    <property type="match status" value="1"/>
</dbReference>
<protein>
    <submittedName>
        <fullName evidence="7">Methyltransferase domain protein</fullName>
    </submittedName>
</protein>
<gene>
    <name evidence="7" type="ORF">CFter6_2200</name>
</gene>
<evidence type="ECO:0000256" key="1">
    <source>
        <dbReference type="ARBA" id="ARBA00010815"/>
    </source>
</evidence>
<comment type="similarity">
    <text evidence="1">Belongs to the CFA/CMAS family.</text>
</comment>
<reference evidence="7 8" key="1">
    <citation type="submission" date="2015-11" db="EMBL/GenBank/DDBJ databases">
        <title>Exploring the genomic traits of fungus-feeding bacterial genus Collimonas.</title>
        <authorList>
            <person name="Song C."/>
            <person name="Schmidt R."/>
            <person name="de Jager V."/>
            <person name="Krzyzanowska D."/>
            <person name="Jongedijk E."/>
            <person name="Cankar K."/>
            <person name="Beekwilder J."/>
            <person name="van Veen A."/>
            <person name="de Boer W."/>
            <person name="van Veen J.A."/>
            <person name="Garbeva P."/>
        </authorList>
    </citation>
    <scope>NUCLEOTIDE SEQUENCE [LARGE SCALE GENOMIC DNA]</scope>
    <source>
        <strain evidence="7 8">Ter6</strain>
    </source>
</reference>
<dbReference type="RefSeq" id="WP_061542299.1">
    <property type="nucleotide sequence ID" value="NZ_CP013232.1"/>
</dbReference>
<dbReference type="CDD" id="cd02440">
    <property type="entry name" value="AdoMet_MTases"/>
    <property type="match status" value="1"/>
</dbReference>
<evidence type="ECO:0000256" key="2">
    <source>
        <dbReference type="ARBA" id="ARBA00022603"/>
    </source>
</evidence>
<dbReference type="GO" id="GO:0032259">
    <property type="term" value="P:methylation"/>
    <property type="evidence" value="ECO:0007669"/>
    <property type="project" value="UniProtKB-KW"/>
</dbReference>
<accession>A0A127PAV8</accession>
<dbReference type="Proteomes" id="UP000072421">
    <property type="component" value="Chromosome"/>
</dbReference>
<evidence type="ECO:0000313" key="7">
    <source>
        <dbReference type="EMBL" id="AMO94888.1"/>
    </source>
</evidence>
<dbReference type="GO" id="GO:0008168">
    <property type="term" value="F:methyltransferase activity"/>
    <property type="evidence" value="ECO:0007669"/>
    <property type="project" value="UniProtKB-KW"/>
</dbReference>
<dbReference type="OrthoDB" id="9792690at2"/>
<keyword evidence="4" id="KW-0949">S-adenosyl-L-methionine</keyword>
<dbReference type="Gene3D" id="3.40.50.150">
    <property type="entry name" value="Vaccinia Virus protein VP39"/>
    <property type="match status" value="1"/>
</dbReference>
<sequence length="257" mass="28167">MTASSQDQFKYTTISHSEHRYCCPLSPAKARELIAALDLPPNALVLDAGCGKAALLRELVQSMPARGVGVDINARFLAEAASAWTASNPGDPRLTLVESQVEPHPLPTDGYDAIICIGSSHVFGGFEPCLSTCMQWLKPGGLLLVGEGYWKQPPADQYLAILGATRDELTSHSQNAQRALAHGYKLLTSTISSDDEWDQYEGLYYQTMMRHVTAYPADPDAAAFGERAQLWYDNYQASGRSTLGFGYYLLEKILLSR</sequence>
<dbReference type="InterPro" id="IPR041698">
    <property type="entry name" value="Methyltransf_25"/>
</dbReference>
<keyword evidence="3 7" id="KW-0808">Transferase</keyword>
<feature type="domain" description="Methyltransferase" evidence="6">
    <location>
        <begin position="45"/>
        <end position="141"/>
    </location>
</feature>
<keyword evidence="2 7" id="KW-0489">Methyltransferase</keyword>
<evidence type="ECO:0000259" key="6">
    <source>
        <dbReference type="Pfam" id="PF13649"/>
    </source>
</evidence>
<name>A0A127PAV8_9BURK</name>
<keyword evidence="5" id="KW-0443">Lipid metabolism</keyword>
<dbReference type="SUPFAM" id="SSF53335">
    <property type="entry name" value="S-adenosyl-L-methionine-dependent methyltransferases"/>
    <property type="match status" value="1"/>
</dbReference>
<evidence type="ECO:0000256" key="4">
    <source>
        <dbReference type="ARBA" id="ARBA00022691"/>
    </source>
</evidence>